<reference evidence="4 5" key="2">
    <citation type="journal article" date="2023" name="MicrobiologyOpen">
        <title>Genomics of the tumorigenes clade of the family Rhizobiaceae and description of Rhizobium rhododendri sp. nov.</title>
        <authorList>
            <person name="Kuzmanovic N."/>
            <person name="diCenzo G.C."/>
            <person name="Bunk B."/>
            <person name="Sproeer C."/>
            <person name="Fruehling A."/>
            <person name="Neumann-Schaal M."/>
            <person name="Overmann J."/>
            <person name="Smalla K."/>
        </authorList>
    </citation>
    <scope>NUCLEOTIDE SEQUENCE [LARGE SCALE GENOMIC DNA]</scope>
    <source>
        <strain evidence="5">rho-6.2</strain>
        <plasmid evidence="4 5">unnamed1</plasmid>
    </source>
</reference>
<accession>A0ABY8IPI7</accession>
<dbReference type="CDD" id="cd00254">
    <property type="entry name" value="LT-like"/>
    <property type="match status" value="1"/>
</dbReference>
<dbReference type="PANTHER" id="PTHR37423:SF2">
    <property type="entry name" value="MEMBRANE-BOUND LYTIC MUREIN TRANSGLYCOSYLASE C"/>
    <property type="match status" value="1"/>
</dbReference>
<dbReference type="EMBL" id="CP117268">
    <property type="protein sequence ID" value="WFS25054.1"/>
    <property type="molecule type" value="Genomic_DNA"/>
</dbReference>
<evidence type="ECO:0000256" key="2">
    <source>
        <dbReference type="ARBA" id="ARBA00009387"/>
    </source>
</evidence>
<proteinExistence type="inferred from homology"/>
<organism evidence="4 5">
    <name type="scientific">Rhizobium rhododendri</name>
    <dbReference type="NCBI Taxonomy" id="2506430"/>
    <lineage>
        <taxon>Bacteria</taxon>
        <taxon>Pseudomonadati</taxon>
        <taxon>Pseudomonadota</taxon>
        <taxon>Alphaproteobacteria</taxon>
        <taxon>Hyphomicrobiales</taxon>
        <taxon>Rhizobiaceae</taxon>
        <taxon>Rhizobium/Agrobacterium group</taxon>
        <taxon>Rhizobium</taxon>
    </lineage>
</organism>
<sequence>MNRDICSAMETFATRSQLPPDFFARLIWRESRFRAEAISPKGAQGIAQFMPATAALRGLKDSFDVLEALRASSQYLMKLRTRFGNLGLAAAAYNAGEQRVSTFLLVGGLPLESRNYVFGITGHTADEWRRSPSDLILPPLDEHRAFMDACVALAATRRLVEPADQSEGVWMPWGAQLAAAPNSVTARALFTRISARLPAPLNTEAPLILRKIDRDFGYKPRYSARIGRTQRRDAEDACKIVERAGFPCLVFKNF</sequence>
<comment type="similarity">
    <text evidence="2">Belongs to the virb1 family.</text>
</comment>
<gene>
    <name evidence="4" type="ORF">PR018_22470</name>
</gene>
<reference evidence="4 5" key="1">
    <citation type="journal article" date="2019" name="Phytopathology">
        <title>A Novel Group of Rhizobium tumorigenes-Like Agrobacteria Associated with Crown Gall Disease of Rhododendron and Blueberry.</title>
        <authorList>
            <person name="Kuzmanovic N."/>
            <person name="Behrens P."/>
            <person name="Idczak E."/>
            <person name="Wagner S."/>
            <person name="Gotz M."/>
            <person name="Sproer C."/>
            <person name="Bunk B."/>
            <person name="Overmann J."/>
            <person name="Smalla K."/>
        </authorList>
    </citation>
    <scope>NUCLEOTIDE SEQUENCE [LARGE SCALE GENOMIC DNA]</scope>
    <source>
        <strain evidence="5">rho-6.2</strain>
    </source>
</reference>
<keyword evidence="4" id="KW-0614">Plasmid</keyword>
<name>A0ABY8IPI7_9HYPH</name>
<evidence type="ECO:0000256" key="1">
    <source>
        <dbReference type="ARBA" id="ARBA00007734"/>
    </source>
</evidence>
<dbReference type="Pfam" id="PF01464">
    <property type="entry name" value="SLT"/>
    <property type="match status" value="1"/>
</dbReference>
<evidence type="ECO:0000259" key="3">
    <source>
        <dbReference type="Pfam" id="PF01464"/>
    </source>
</evidence>
<dbReference type="InterPro" id="IPR023346">
    <property type="entry name" value="Lysozyme-like_dom_sf"/>
</dbReference>
<keyword evidence="5" id="KW-1185">Reference proteome</keyword>
<evidence type="ECO:0000313" key="4">
    <source>
        <dbReference type="EMBL" id="WFS25054.1"/>
    </source>
</evidence>
<geneLocation type="plasmid" evidence="4 5">
    <name>unnamed1</name>
</geneLocation>
<comment type="similarity">
    <text evidence="1">Belongs to the transglycosylase Slt family.</text>
</comment>
<protein>
    <submittedName>
        <fullName evidence="4">Lytic transglycosylase domain-containing protein</fullName>
    </submittedName>
</protein>
<dbReference type="InterPro" id="IPR008258">
    <property type="entry name" value="Transglycosylase_SLT_dom_1"/>
</dbReference>
<dbReference type="SUPFAM" id="SSF53955">
    <property type="entry name" value="Lysozyme-like"/>
    <property type="match status" value="1"/>
</dbReference>
<dbReference type="RefSeq" id="WP_244615416.1">
    <property type="nucleotide sequence ID" value="NZ_CP117268.1"/>
</dbReference>
<feature type="domain" description="Transglycosylase SLT" evidence="3">
    <location>
        <begin position="13"/>
        <end position="101"/>
    </location>
</feature>
<dbReference type="Gene3D" id="1.10.530.10">
    <property type="match status" value="1"/>
</dbReference>
<evidence type="ECO:0000313" key="5">
    <source>
        <dbReference type="Proteomes" id="UP000318939"/>
    </source>
</evidence>
<dbReference type="PANTHER" id="PTHR37423">
    <property type="entry name" value="SOLUBLE LYTIC MUREIN TRANSGLYCOSYLASE-RELATED"/>
    <property type="match status" value="1"/>
</dbReference>
<dbReference type="Proteomes" id="UP000318939">
    <property type="component" value="Plasmid unnamed1"/>
</dbReference>